<protein>
    <recommendedName>
        <fullName evidence="5">Cell envelope integrity inner membrane protein TolA</fullName>
    </recommendedName>
</protein>
<comment type="caution">
    <text evidence="3">The sequence shown here is derived from an EMBL/GenBank/DDBJ whole genome shotgun (WGS) entry which is preliminary data.</text>
</comment>
<accession>A0ABM9A565</accession>
<dbReference type="NCBIfam" id="TIGR02794">
    <property type="entry name" value="tolA_full"/>
    <property type="match status" value="1"/>
</dbReference>
<evidence type="ECO:0000256" key="2">
    <source>
        <dbReference type="SAM" id="Phobius"/>
    </source>
</evidence>
<gene>
    <name evidence="3" type="ORF">VMF7928_02154</name>
</gene>
<reference evidence="3" key="1">
    <citation type="submission" date="2021-11" db="EMBL/GenBank/DDBJ databases">
        <authorList>
            <person name="Rodrigo-Torres L."/>
            <person name="Arahal R. D."/>
            <person name="Lucena T."/>
        </authorList>
    </citation>
    <scope>NUCLEOTIDE SEQUENCE</scope>
    <source>
        <strain evidence="3">CECT 7928</strain>
    </source>
</reference>
<keyword evidence="2" id="KW-1133">Transmembrane helix</keyword>
<evidence type="ECO:0000256" key="1">
    <source>
        <dbReference type="SAM" id="Coils"/>
    </source>
</evidence>
<dbReference type="SUPFAM" id="SSF74653">
    <property type="entry name" value="TolA/TonB C-terminal domain"/>
    <property type="match status" value="1"/>
</dbReference>
<dbReference type="InterPro" id="IPR014161">
    <property type="entry name" value="Tol-Pal_TolA"/>
</dbReference>
<dbReference type="Proteomes" id="UP000838748">
    <property type="component" value="Unassembled WGS sequence"/>
</dbReference>
<proteinExistence type="predicted"/>
<dbReference type="Gene3D" id="3.30.1150.10">
    <property type="match status" value="1"/>
</dbReference>
<evidence type="ECO:0000313" key="4">
    <source>
        <dbReference type="Proteomes" id="UP000838748"/>
    </source>
</evidence>
<dbReference type="RefSeq" id="WP_237361464.1">
    <property type="nucleotide sequence ID" value="NZ_CAKLDM010000002.1"/>
</dbReference>
<keyword evidence="2" id="KW-0472">Membrane</keyword>
<organism evidence="3 4">
    <name type="scientific">Vibrio marisflavi CECT 7928</name>
    <dbReference type="NCBI Taxonomy" id="634439"/>
    <lineage>
        <taxon>Bacteria</taxon>
        <taxon>Pseudomonadati</taxon>
        <taxon>Pseudomonadota</taxon>
        <taxon>Gammaproteobacteria</taxon>
        <taxon>Vibrionales</taxon>
        <taxon>Vibrionaceae</taxon>
        <taxon>Vibrio</taxon>
    </lineage>
</organism>
<feature type="coiled-coil region" evidence="1">
    <location>
        <begin position="57"/>
        <end position="217"/>
    </location>
</feature>
<name>A0ABM9A565_9VIBR</name>
<feature type="transmembrane region" description="Helical" evidence="2">
    <location>
        <begin position="12"/>
        <end position="32"/>
    </location>
</feature>
<keyword evidence="1" id="KW-0175">Coiled coil</keyword>
<evidence type="ECO:0000313" key="3">
    <source>
        <dbReference type="EMBL" id="CAH0539439.1"/>
    </source>
</evidence>
<evidence type="ECO:0008006" key="5">
    <source>
        <dbReference type="Google" id="ProtNLM"/>
    </source>
</evidence>
<keyword evidence="2" id="KW-0812">Transmembrane</keyword>
<keyword evidence="4" id="KW-1185">Reference proteome</keyword>
<dbReference type="Pfam" id="PF06519">
    <property type="entry name" value="TolA"/>
    <property type="match status" value="1"/>
</dbReference>
<dbReference type="EMBL" id="CAKLDM010000002">
    <property type="protein sequence ID" value="CAH0539439.1"/>
    <property type="molecule type" value="Genomic_DNA"/>
</dbReference>
<sequence>MKTKKKNNKEYLKPTLISVVLHLLLVVILLWGTDFHMSEPKPAGQMVQAVVIDPALVQKQAQQIKRQREAAARKEQDRLDKLRRESELLEKNRKAEEARIRNLKEQQAKAAQAAREAEKRRVAQEKQQAEAAKKAALEKQKLAKLEAERKAQAAAAAKAKAERIAREKAAKEKAAKQAAEKARRERIAKEKAAKAAAEKARQEKLAKERAAKLAAEKNAALNSIAAQMQSEAKQSASARAKYVASEVDRYGQMYTNLIEQNLYTDDSYKGLVCKVHLKLVPAGSSAFATILGVSGDKTVCGAARRAVAQVGSFPIPQNEPNVVEQLRDITLNVKPQ</sequence>